<organism evidence="3 4">
    <name type="scientific">Chitinophaga caseinilytica</name>
    <dbReference type="NCBI Taxonomy" id="2267521"/>
    <lineage>
        <taxon>Bacteria</taxon>
        <taxon>Pseudomonadati</taxon>
        <taxon>Bacteroidota</taxon>
        <taxon>Chitinophagia</taxon>
        <taxon>Chitinophagales</taxon>
        <taxon>Chitinophagaceae</taxon>
        <taxon>Chitinophaga</taxon>
    </lineage>
</organism>
<evidence type="ECO:0000256" key="2">
    <source>
        <dbReference type="SAM" id="SignalP"/>
    </source>
</evidence>
<feature type="chain" id="PRO_5045506840" evidence="2">
    <location>
        <begin position="22"/>
        <end position="642"/>
    </location>
</feature>
<feature type="signal peptide" evidence="2">
    <location>
        <begin position="1"/>
        <end position="21"/>
    </location>
</feature>
<name>A0ABZ2YZV9_9BACT</name>
<dbReference type="PROSITE" id="PS51257">
    <property type="entry name" value="PROKAR_LIPOPROTEIN"/>
    <property type="match status" value="1"/>
</dbReference>
<feature type="coiled-coil region" evidence="1">
    <location>
        <begin position="244"/>
        <end position="271"/>
    </location>
</feature>
<reference evidence="3 4" key="1">
    <citation type="submission" date="2024-03" db="EMBL/GenBank/DDBJ databases">
        <title>Chitinophaga caseinilytica sp. nov., a casein hydrolysing bacterium isolated from forest soil.</title>
        <authorList>
            <person name="Lee D.S."/>
            <person name="Han D.M."/>
            <person name="Baek J.H."/>
            <person name="Choi D.G."/>
            <person name="Jeon J.H."/>
            <person name="Jeon C.O."/>
        </authorList>
    </citation>
    <scope>NUCLEOTIDE SEQUENCE [LARGE SCALE GENOMIC DNA]</scope>
    <source>
        <strain evidence="3 4">KACC 19118</strain>
    </source>
</reference>
<accession>A0ABZ2YZV9</accession>
<keyword evidence="2" id="KW-0732">Signal</keyword>
<evidence type="ECO:0000313" key="4">
    <source>
        <dbReference type="Proteomes" id="UP001449657"/>
    </source>
</evidence>
<keyword evidence="1" id="KW-0175">Coiled coil</keyword>
<gene>
    <name evidence="3" type="ORF">WJU22_21845</name>
</gene>
<dbReference type="RefSeq" id="WP_341840298.1">
    <property type="nucleotide sequence ID" value="NZ_CP149792.1"/>
</dbReference>
<proteinExistence type="predicted"/>
<dbReference type="EMBL" id="CP150096">
    <property type="protein sequence ID" value="WZN45546.1"/>
    <property type="molecule type" value="Genomic_DNA"/>
</dbReference>
<evidence type="ECO:0000313" key="3">
    <source>
        <dbReference type="EMBL" id="WZN45546.1"/>
    </source>
</evidence>
<protein>
    <submittedName>
        <fullName evidence="3">Uncharacterized protein</fullName>
    </submittedName>
</protein>
<keyword evidence="4" id="KW-1185">Reference proteome</keyword>
<sequence>MHLPRLSFPFAVLLICIMASCSKKSTPSTPEVTLAEKRKADAAHNNGITPGVGNVLIEEKLTPNAANQLVFKIAYNEDTLAGYGKIDANGKMRYLTSTVLAKKGNTELLVTEMFPEVSKSRMYTLLNGKKGSIVVEMNHISHTRSVMSILNYNWGTGTGEVLVKSYFENGKQTAGFSTLKEGEGGDRVYNCIEPQPSDDVSKSVDNTLDYFQCGGLAYDTHPTLAAIKAAIVKGIESVKNAGNMQDKKEELKSLEARYGELNNLFKSIQGKVAGYKFEKTILAGLLRNLAATIAELKAALMPDVSLKPFAEGSLLDYDEVTDDEIKLTFTLIDNETNLPYTKQPVGVDMAFVIPGTSEAVFMETKMTSTANGMVTFRLNPKTIPEYEKYTKLTARYAFSGDNWDPSATRDITLKYIKPKIVMADGSDVPYQATFNSGVKKTFKLVNEDGRAIPVNYNDVTLQNSNAKVAYTMLKGTQDFDLTLSHEEAADQLTNIDVYYKQQKLRTISAIVIPPCGTDPVITGVTMDCDPKGNGIRIKVAFKADGPGIIPYGGSGACDMTQTCYPVRLYFMNPGAPRFEIAANGYDVALISGTVNEGVVAITIKNCVPGKDARGSLETYYPNYRWQVQVMNRCNKRSALVDL</sequence>
<evidence type="ECO:0000256" key="1">
    <source>
        <dbReference type="SAM" id="Coils"/>
    </source>
</evidence>
<dbReference type="Proteomes" id="UP001449657">
    <property type="component" value="Chromosome"/>
</dbReference>